<evidence type="ECO:0000313" key="1">
    <source>
        <dbReference type="EMBL" id="ARI79923.1"/>
    </source>
</evidence>
<gene>
    <name evidence="1" type="ORF">BH695_0642</name>
</gene>
<dbReference type="EMBL" id="CP020771">
    <property type="protein sequence ID" value="ARI79923.1"/>
    <property type="molecule type" value="Genomic_DNA"/>
</dbReference>
<evidence type="ECO:0000313" key="2">
    <source>
        <dbReference type="Proteomes" id="UP000192439"/>
    </source>
</evidence>
<proteinExistence type="predicted"/>
<organism evidence="1 2">
    <name type="scientific">Microcystis aeruginosa PCC 7806SL</name>
    <dbReference type="NCBI Taxonomy" id="1903187"/>
    <lineage>
        <taxon>Bacteria</taxon>
        <taxon>Bacillati</taxon>
        <taxon>Cyanobacteriota</taxon>
        <taxon>Cyanophyceae</taxon>
        <taxon>Oscillatoriophycideae</taxon>
        <taxon>Chroococcales</taxon>
        <taxon>Microcystaceae</taxon>
        <taxon>Microcystis</taxon>
    </lineage>
</organism>
<dbReference type="AlphaFoldDB" id="A0AB33BMM9"/>
<protein>
    <submittedName>
        <fullName evidence="1">Uncharacterized protein</fullName>
    </submittedName>
</protein>
<reference evidence="1 2" key="1">
    <citation type="journal article" date="2018" name="Harmful Algae">
        <title>The highly heterogeneous methylated genomes and diverse restriction-modification systems of bloom-forming Microcystis.</title>
        <authorList>
            <person name="Zhao L."/>
            <person name="Song Y."/>
            <person name="Li L."/>
            <person name="Gan N."/>
            <person name="Brand J.J."/>
            <person name="Song L."/>
        </authorList>
    </citation>
    <scope>NUCLEOTIDE SEQUENCE [LARGE SCALE GENOMIC DNA]</scope>
    <source>
        <strain evidence="1 2">PCC 7806SL</strain>
    </source>
</reference>
<accession>A0AB33BMM9</accession>
<name>A0AB33BMM9_MICA7</name>
<dbReference type="Proteomes" id="UP000192439">
    <property type="component" value="Chromosome"/>
</dbReference>
<sequence length="39" mass="4498">MIAETAQNRSEFIFASKLHCLLEILGQMIKPSLLDHRRS</sequence>
<keyword evidence="2" id="KW-1185">Reference proteome</keyword>